<evidence type="ECO:0000313" key="1">
    <source>
        <dbReference type="EMBL" id="AIJ04946.1"/>
    </source>
</evidence>
<dbReference type="EMBL" id="CP009149">
    <property type="protein sequence ID" value="AIJ04946.1"/>
    <property type="molecule type" value="Genomic_DNA"/>
</dbReference>
<evidence type="ECO:0000313" key="2">
    <source>
        <dbReference type="Proteomes" id="UP000028781"/>
    </source>
</evidence>
<dbReference type="KEGG" id="mjh:JH146_0095"/>
<dbReference type="Proteomes" id="UP000028781">
    <property type="component" value="Chromosome"/>
</dbReference>
<organism evidence="1 2">
    <name type="scientific">Methanocaldococcus bathoardescens</name>
    <dbReference type="NCBI Taxonomy" id="1301915"/>
    <lineage>
        <taxon>Archaea</taxon>
        <taxon>Methanobacteriati</taxon>
        <taxon>Methanobacteriota</taxon>
        <taxon>Methanomada group</taxon>
        <taxon>Methanococci</taxon>
        <taxon>Methanococcales</taxon>
        <taxon>Methanocaldococcaceae</taxon>
        <taxon>Methanocaldococcus</taxon>
    </lineage>
</organism>
<keyword evidence="2" id="KW-1185">Reference proteome</keyword>
<accession>A0A076L9R3</accession>
<proteinExistence type="predicted"/>
<dbReference type="RefSeq" id="WP_048201162.1">
    <property type="nucleotide sequence ID" value="NZ_CP009149.1"/>
</dbReference>
<reference evidence="1 2" key="1">
    <citation type="journal article" date="2015" name="Int. J. Syst. Evol. Microbiol.">
        <title>M ethanocaldococcus bathoardescens sp. nov., a hyperthermophilic methanogen isolated from a volcanically active deep-sea hydrothermal vent.</title>
        <authorList>
            <person name="Stewart L.C."/>
            <person name="Jung J.H."/>
            <person name="Kim Y.T."/>
            <person name="Kwon S.W."/>
            <person name="Park C.S."/>
            <person name="Holden J.F."/>
        </authorList>
    </citation>
    <scope>NUCLEOTIDE SEQUENCE [LARGE SCALE GENOMIC DNA]</scope>
    <source>
        <strain evidence="1 2">JH146</strain>
    </source>
</reference>
<dbReference type="HOGENOM" id="CLU_2519835_0_0_2"/>
<sequence>MPSGKIQEILNELDNLMNRERKYIELVATVEYLLNLVEPSKREKFKEALYDAETVEDVYELIKAIKLQLGMQGARRYLLSVGEQ</sequence>
<dbReference type="OrthoDB" id="64141at2157"/>
<dbReference type="GeneID" id="24890686"/>
<dbReference type="AlphaFoldDB" id="A0A076L9R3"/>
<name>A0A076L9R3_9EURY</name>
<gene>
    <name evidence="1" type="ORF">JH146_0095</name>
</gene>
<protein>
    <submittedName>
        <fullName evidence="1">Uncharacterized protein</fullName>
    </submittedName>
</protein>